<gene>
    <name evidence="1" type="ORF">GOP47_0015352</name>
</gene>
<organism evidence="1 2">
    <name type="scientific">Adiantum capillus-veneris</name>
    <name type="common">Maidenhair fern</name>
    <dbReference type="NCBI Taxonomy" id="13818"/>
    <lineage>
        <taxon>Eukaryota</taxon>
        <taxon>Viridiplantae</taxon>
        <taxon>Streptophyta</taxon>
        <taxon>Embryophyta</taxon>
        <taxon>Tracheophyta</taxon>
        <taxon>Polypodiopsida</taxon>
        <taxon>Polypodiidae</taxon>
        <taxon>Polypodiales</taxon>
        <taxon>Pteridineae</taxon>
        <taxon>Pteridaceae</taxon>
        <taxon>Vittarioideae</taxon>
        <taxon>Adiantum</taxon>
    </lineage>
</organism>
<evidence type="ECO:0000313" key="2">
    <source>
        <dbReference type="Proteomes" id="UP000886520"/>
    </source>
</evidence>
<keyword evidence="2" id="KW-1185">Reference proteome</keyword>
<dbReference type="Proteomes" id="UP000886520">
    <property type="component" value="Chromosome 15"/>
</dbReference>
<sequence length="117" mass="13271">MVREVRLQYSNRPLWAQAISLAAEVEDLEEEEFLLANPSVELVFDIDVMTVLGLKKISPKGELDQVLPGTVTTKGEFLVLEKKQLMEQEIIKEMEGAEAIVVAKQRFEEHMSKSARI</sequence>
<reference evidence="1" key="1">
    <citation type="submission" date="2021-01" db="EMBL/GenBank/DDBJ databases">
        <title>Adiantum capillus-veneris genome.</title>
        <authorList>
            <person name="Fang Y."/>
            <person name="Liao Q."/>
        </authorList>
    </citation>
    <scope>NUCLEOTIDE SEQUENCE</scope>
    <source>
        <strain evidence="1">H3</strain>
        <tissue evidence="1">Leaf</tissue>
    </source>
</reference>
<name>A0A9D4UJJ2_ADICA</name>
<accession>A0A9D4UJJ2</accession>
<dbReference type="AlphaFoldDB" id="A0A9D4UJJ2"/>
<evidence type="ECO:0000313" key="1">
    <source>
        <dbReference type="EMBL" id="KAI5069051.1"/>
    </source>
</evidence>
<proteinExistence type="predicted"/>
<dbReference type="EMBL" id="JABFUD020000015">
    <property type="protein sequence ID" value="KAI5069051.1"/>
    <property type="molecule type" value="Genomic_DNA"/>
</dbReference>
<comment type="caution">
    <text evidence="1">The sequence shown here is derived from an EMBL/GenBank/DDBJ whole genome shotgun (WGS) entry which is preliminary data.</text>
</comment>
<protein>
    <submittedName>
        <fullName evidence="1">Uncharacterized protein</fullName>
    </submittedName>
</protein>